<keyword evidence="1" id="KW-0732">Signal</keyword>
<accession>A0A7X4HA76</accession>
<dbReference type="InterPro" id="IPR025975">
    <property type="entry name" value="Polysacc_lyase"/>
</dbReference>
<organism evidence="2 3">
    <name type="scientific">Pseudoduganella aquatica</name>
    <dbReference type="NCBI Taxonomy" id="2660641"/>
    <lineage>
        <taxon>Bacteria</taxon>
        <taxon>Pseudomonadati</taxon>
        <taxon>Pseudomonadota</taxon>
        <taxon>Betaproteobacteria</taxon>
        <taxon>Burkholderiales</taxon>
        <taxon>Oxalobacteraceae</taxon>
        <taxon>Telluria group</taxon>
        <taxon>Pseudoduganella</taxon>
    </lineage>
</organism>
<sequence>MQLTNKLIALAALCGAAAGAHAQIDPARGGPVTTMATNPKTYQYISWLLAANATATTRYFPDFYTLNSGSPNNVTLVDDPAGSGRKVFNMKVAKTDPLVLGGSRTEISPRNEYVKEGLRWYTFSMYFPSDWVFHNSPTLVAQLHTSQNTAVVSPPASLTVQDRTLSLDFNYNHRSTSGGTDPATRANSVAESIRLGTVELNKWYCFVVRADWSYKPGVGQIQVWMNGAEVFSAKNTYNSYETWLGNYAKVGLYLPGTMMVPQRNLYADFIHLGGAASTYDMMYAQTPCGPR</sequence>
<dbReference type="EMBL" id="WWCU01000007">
    <property type="protein sequence ID" value="MYN07455.1"/>
    <property type="molecule type" value="Genomic_DNA"/>
</dbReference>
<name>A0A7X4HA76_9BURK</name>
<dbReference type="AlphaFoldDB" id="A0A7X4HA76"/>
<evidence type="ECO:0000313" key="3">
    <source>
        <dbReference type="Proteomes" id="UP000450676"/>
    </source>
</evidence>
<dbReference type="Pfam" id="PF14099">
    <property type="entry name" value="Polysacc_lyase"/>
    <property type="match status" value="1"/>
</dbReference>
<feature type="signal peptide" evidence="1">
    <location>
        <begin position="1"/>
        <end position="22"/>
    </location>
</feature>
<dbReference type="Gene3D" id="2.60.120.200">
    <property type="match status" value="1"/>
</dbReference>
<dbReference type="RefSeq" id="WP_161071811.1">
    <property type="nucleotide sequence ID" value="NZ_CP086370.1"/>
</dbReference>
<evidence type="ECO:0008006" key="4">
    <source>
        <dbReference type="Google" id="ProtNLM"/>
    </source>
</evidence>
<proteinExistence type="predicted"/>
<evidence type="ECO:0000313" key="2">
    <source>
        <dbReference type="EMBL" id="MYN07455.1"/>
    </source>
</evidence>
<protein>
    <recommendedName>
        <fullName evidence="4">Polysaccharide lyase-like protein</fullName>
    </recommendedName>
</protein>
<evidence type="ECO:0000256" key="1">
    <source>
        <dbReference type="SAM" id="SignalP"/>
    </source>
</evidence>
<comment type="caution">
    <text evidence="2">The sequence shown here is derived from an EMBL/GenBank/DDBJ whole genome shotgun (WGS) entry which is preliminary data.</text>
</comment>
<dbReference type="Proteomes" id="UP000450676">
    <property type="component" value="Unassembled WGS sequence"/>
</dbReference>
<gene>
    <name evidence="2" type="ORF">GTP77_08880</name>
</gene>
<keyword evidence="3" id="KW-1185">Reference proteome</keyword>
<reference evidence="2 3" key="1">
    <citation type="submission" date="2019-12" db="EMBL/GenBank/DDBJ databases">
        <title>Novel species isolated from a subtropical stream in China.</title>
        <authorList>
            <person name="Lu H."/>
        </authorList>
    </citation>
    <scope>NUCLEOTIDE SEQUENCE [LARGE SCALE GENOMIC DNA]</scope>
    <source>
        <strain evidence="2 3">FT127W</strain>
    </source>
</reference>
<feature type="chain" id="PRO_5030754126" description="Polysaccharide lyase-like protein" evidence="1">
    <location>
        <begin position="23"/>
        <end position="291"/>
    </location>
</feature>